<dbReference type="Proteomes" id="UP000828390">
    <property type="component" value="Unassembled WGS sequence"/>
</dbReference>
<dbReference type="AlphaFoldDB" id="A0A9D4RDM3"/>
<sequence length="50" mass="5595">MSRPMLGAKCLGVKKIATRQRLKPRTSGYLVQFSSDRANHLNQATKQPLP</sequence>
<evidence type="ECO:0000313" key="1">
    <source>
        <dbReference type="EMBL" id="KAH3864419.1"/>
    </source>
</evidence>
<evidence type="ECO:0000313" key="2">
    <source>
        <dbReference type="Proteomes" id="UP000828390"/>
    </source>
</evidence>
<name>A0A9D4RDM3_DREPO</name>
<dbReference type="EMBL" id="JAIWYP010000002">
    <property type="protein sequence ID" value="KAH3864419.1"/>
    <property type="molecule type" value="Genomic_DNA"/>
</dbReference>
<reference evidence="1" key="2">
    <citation type="submission" date="2020-11" db="EMBL/GenBank/DDBJ databases">
        <authorList>
            <person name="McCartney M.A."/>
            <person name="Auch B."/>
            <person name="Kono T."/>
            <person name="Mallez S."/>
            <person name="Becker A."/>
            <person name="Gohl D.M."/>
            <person name="Silverstein K.A.T."/>
            <person name="Koren S."/>
            <person name="Bechman K.B."/>
            <person name="Herman A."/>
            <person name="Abrahante J.E."/>
            <person name="Garbe J."/>
        </authorList>
    </citation>
    <scope>NUCLEOTIDE SEQUENCE</scope>
    <source>
        <strain evidence="1">Duluth1</strain>
        <tissue evidence="1">Whole animal</tissue>
    </source>
</reference>
<protein>
    <submittedName>
        <fullName evidence="1">Uncharacterized protein</fullName>
    </submittedName>
</protein>
<proteinExistence type="predicted"/>
<keyword evidence="2" id="KW-1185">Reference proteome</keyword>
<accession>A0A9D4RDM3</accession>
<organism evidence="1 2">
    <name type="scientific">Dreissena polymorpha</name>
    <name type="common">Zebra mussel</name>
    <name type="synonym">Mytilus polymorpha</name>
    <dbReference type="NCBI Taxonomy" id="45954"/>
    <lineage>
        <taxon>Eukaryota</taxon>
        <taxon>Metazoa</taxon>
        <taxon>Spiralia</taxon>
        <taxon>Lophotrochozoa</taxon>
        <taxon>Mollusca</taxon>
        <taxon>Bivalvia</taxon>
        <taxon>Autobranchia</taxon>
        <taxon>Heteroconchia</taxon>
        <taxon>Euheterodonta</taxon>
        <taxon>Imparidentia</taxon>
        <taxon>Neoheterodontei</taxon>
        <taxon>Myida</taxon>
        <taxon>Dreissenoidea</taxon>
        <taxon>Dreissenidae</taxon>
        <taxon>Dreissena</taxon>
    </lineage>
</organism>
<gene>
    <name evidence="1" type="ORF">DPMN_027437</name>
</gene>
<comment type="caution">
    <text evidence="1">The sequence shown here is derived from an EMBL/GenBank/DDBJ whole genome shotgun (WGS) entry which is preliminary data.</text>
</comment>
<reference evidence="1" key="1">
    <citation type="journal article" date="2019" name="bioRxiv">
        <title>The Genome of the Zebra Mussel, Dreissena polymorpha: A Resource for Invasive Species Research.</title>
        <authorList>
            <person name="McCartney M.A."/>
            <person name="Auch B."/>
            <person name="Kono T."/>
            <person name="Mallez S."/>
            <person name="Zhang Y."/>
            <person name="Obille A."/>
            <person name="Becker A."/>
            <person name="Abrahante J.E."/>
            <person name="Garbe J."/>
            <person name="Badalamenti J.P."/>
            <person name="Herman A."/>
            <person name="Mangelson H."/>
            <person name="Liachko I."/>
            <person name="Sullivan S."/>
            <person name="Sone E.D."/>
            <person name="Koren S."/>
            <person name="Silverstein K.A.T."/>
            <person name="Beckman K.B."/>
            <person name="Gohl D.M."/>
        </authorList>
    </citation>
    <scope>NUCLEOTIDE SEQUENCE</scope>
    <source>
        <strain evidence="1">Duluth1</strain>
        <tissue evidence="1">Whole animal</tissue>
    </source>
</reference>